<gene>
    <name evidence="2" type="ORF">ACFS7Y_18210</name>
</gene>
<evidence type="ECO:0000313" key="2">
    <source>
        <dbReference type="EMBL" id="MFD2969335.1"/>
    </source>
</evidence>
<reference evidence="3" key="1">
    <citation type="journal article" date="2019" name="Int. J. Syst. Evol. Microbiol.">
        <title>The Global Catalogue of Microorganisms (GCM) 10K type strain sequencing project: providing services to taxonomists for standard genome sequencing and annotation.</title>
        <authorList>
            <consortium name="The Broad Institute Genomics Platform"/>
            <consortium name="The Broad Institute Genome Sequencing Center for Infectious Disease"/>
            <person name="Wu L."/>
            <person name="Ma J."/>
        </authorList>
    </citation>
    <scope>NUCLEOTIDE SEQUENCE [LARGE SCALE GENOMIC DNA]</scope>
    <source>
        <strain evidence="3">KCTC 22814</strain>
    </source>
</reference>
<dbReference type="SUPFAM" id="SSF46955">
    <property type="entry name" value="Putative DNA-binding domain"/>
    <property type="match status" value="1"/>
</dbReference>
<dbReference type="RefSeq" id="WP_320186546.1">
    <property type="nucleotide sequence ID" value="NZ_CP138332.1"/>
</dbReference>
<name>A0ABW6BKS9_9SPHI</name>
<keyword evidence="3" id="KW-1185">Reference proteome</keyword>
<sequence length="90" mass="10372">MEIHVLSNEELLKFKRELLEEIKTLLEDRPTERQSQWLRSAQVRKMLGISPGTLQNLRVNGILPYRKIGGSMFYNAADIQRMMKGGKVNG</sequence>
<accession>A0ABW6BKS9</accession>
<dbReference type="EMBL" id="JBHUPB010000012">
    <property type="protein sequence ID" value="MFD2969335.1"/>
    <property type="molecule type" value="Genomic_DNA"/>
</dbReference>
<dbReference type="PANTHER" id="PTHR34585:SF22">
    <property type="entry name" value="HELIX-TURN-HELIX DOMAIN-CONTAINING PROTEIN"/>
    <property type="match status" value="1"/>
</dbReference>
<organism evidence="2 3">
    <name type="scientific">Sphingobacterium bambusae</name>
    <dbReference type="NCBI Taxonomy" id="662858"/>
    <lineage>
        <taxon>Bacteria</taxon>
        <taxon>Pseudomonadati</taxon>
        <taxon>Bacteroidota</taxon>
        <taxon>Sphingobacteriia</taxon>
        <taxon>Sphingobacteriales</taxon>
        <taxon>Sphingobacteriaceae</taxon>
        <taxon>Sphingobacterium</taxon>
    </lineage>
</organism>
<dbReference type="Pfam" id="PF12728">
    <property type="entry name" value="HTH_17"/>
    <property type="match status" value="1"/>
</dbReference>
<comment type="caution">
    <text evidence="2">The sequence shown here is derived from an EMBL/GenBank/DDBJ whole genome shotgun (WGS) entry which is preliminary data.</text>
</comment>
<dbReference type="InterPro" id="IPR041657">
    <property type="entry name" value="HTH_17"/>
</dbReference>
<protein>
    <submittedName>
        <fullName evidence="2">Helix-turn-helix domain-containing protein</fullName>
    </submittedName>
</protein>
<evidence type="ECO:0000259" key="1">
    <source>
        <dbReference type="Pfam" id="PF12728"/>
    </source>
</evidence>
<evidence type="ECO:0000313" key="3">
    <source>
        <dbReference type="Proteomes" id="UP001597525"/>
    </source>
</evidence>
<dbReference type="PANTHER" id="PTHR34585">
    <property type="match status" value="1"/>
</dbReference>
<proteinExistence type="predicted"/>
<feature type="domain" description="Helix-turn-helix" evidence="1">
    <location>
        <begin position="37"/>
        <end position="85"/>
    </location>
</feature>
<dbReference type="Proteomes" id="UP001597525">
    <property type="component" value="Unassembled WGS sequence"/>
</dbReference>
<dbReference type="InterPro" id="IPR009061">
    <property type="entry name" value="DNA-bd_dom_put_sf"/>
</dbReference>